<dbReference type="CDD" id="cd01556">
    <property type="entry name" value="EPSP_synthase"/>
    <property type="match status" value="1"/>
</dbReference>
<dbReference type="EMBL" id="PYBV01000030">
    <property type="protein sequence ID" value="PYC66905.1"/>
    <property type="molecule type" value="Genomic_DNA"/>
</dbReference>
<dbReference type="InterPro" id="IPR006264">
    <property type="entry name" value="EPSP_synthase"/>
</dbReference>
<organism evidence="9 10">
    <name type="scientific">Micromonospora arborensis</name>
    <dbReference type="NCBI Taxonomy" id="2116518"/>
    <lineage>
        <taxon>Bacteria</taxon>
        <taxon>Bacillati</taxon>
        <taxon>Actinomycetota</taxon>
        <taxon>Actinomycetes</taxon>
        <taxon>Micromonosporales</taxon>
        <taxon>Micromonosporaceae</taxon>
        <taxon>Micromonospora</taxon>
    </lineage>
</organism>
<dbReference type="InterPro" id="IPR036968">
    <property type="entry name" value="Enolpyruvate_Tfrase_sf"/>
</dbReference>
<feature type="active site" description="Proton acceptor" evidence="7">
    <location>
        <position position="303"/>
    </location>
</feature>
<evidence type="ECO:0000313" key="9">
    <source>
        <dbReference type="EMBL" id="PYC66905.1"/>
    </source>
</evidence>
<feature type="binding site" evidence="7">
    <location>
        <position position="162"/>
    </location>
    <ligand>
        <name>3-phosphoshikimate</name>
        <dbReference type="ChEBI" id="CHEBI:145989"/>
    </ligand>
</feature>
<dbReference type="GO" id="GO:0008652">
    <property type="term" value="P:amino acid biosynthetic process"/>
    <property type="evidence" value="ECO:0007669"/>
    <property type="project" value="UniProtKB-KW"/>
</dbReference>
<sequence>MSSAPREVVARVPGSKSIMARALLIAALAEGTTRLVAPLAAADTVAFATGLDSLGFPVTREPEVWTVTGDPAGPPTTEATVWCNDSGTAARFVPALAALGRGRYVIDGSAQMRARPMAPLLTALRGLGVRIDAAPGDSLPWVVHGAHVAGGTIEVDASLSSQYLSALCLSAPAMRNGLKVQARNPVSAPYVHLTLAMMRQFGVESSWEDSTITIPPGTYRAQEYRIEPDASTASYFFAAAAVTGNTVTVPGLGRRSRQGDLRFATEILPTMGCRVDVDDDSVTVTGPAQLRSPGTVAMRDISDTMMTLAAIAPFADAPTRITDVANCRVKESDRIDAITTALTACGVSTRSGPDWLEIDPGTPTGALVQTRSDHRIAMSMSVTGLRTPGIEFDEPSCVDKTFPQFHEEFAALARGWDLPLDSGRSRV</sequence>
<evidence type="ECO:0000259" key="8">
    <source>
        <dbReference type="Pfam" id="PF00275"/>
    </source>
</evidence>
<keyword evidence="4 7" id="KW-0808">Transferase</keyword>
<proteinExistence type="inferred from homology"/>
<feature type="binding site" evidence="7">
    <location>
        <position position="115"/>
    </location>
    <ligand>
        <name>phosphoenolpyruvate</name>
        <dbReference type="ChEBI" id="CHEBI:58702"/>
    </ligand>
</feature>
<feature type="binding site" evidence="7">
    <location>
        <position position="326"/>
    </location>
    <ligand>
        <name>3-phosphoshikimate</name>
        <dbReference type="ChEBI" id="CHEBI:145989"/>
    </ligand>
</feature>
<dbReference type="NCBIfam" id="TIGR01356">
    <property type="entry name" value="aroA"/>
    <property type="match status" value="1"/>
</dbReference>
<keyword evidence="10" id="KW-1185">Reference proteome</keyword>
<dbReference type="SUPFAM" id="SSF55205">
    <property type="entry name" value="EPT/RTPC-like"/>
    <property type="match status" value="1"/>
</dbReference>
<dbReference type="OrthoDB" id="9809920at2"/>
<feature type="binding site" evidence="7">
    <location>
        <position position="161"/>
    </location>
    <ligand>
        <name>3-phosphoshikimate</name>
        <dbReference type="ChEBI" id="CHEBI:145989"/>
    </ligand>
</feature>
<evidence type="ECO:0000256" key="4">
    <source>
        <dbReference type="ARBA" id="ARBA00022679"/>
    </source>
</evidence>
<dbReference type="PANTHER" id="PTHR21090:SF5">
    <property type="entry name" value="PENTAFUNCTIONAL AROM POLYPEPTIDE"/>
    <property type="match status" value="1"/>
</dbReference>
<evidence type="ECO:0000256" key="3">
    <source>
        <dbReference type="ARBA" id="ARBA00022605"/>
    </source>
</evidence>
<reference evidence="9 10" key="1">
    <citation type="submission" date="2018-03" db="EMBL/GenBank/DDBJ databases">
        <title>Bioinformatic expansion and discovery of thiopeptide antibiotics.</title>
        <authorList>
            <person name="Schwalen C.J."/>
            <person name="Hudson G.A."/>
            <person name="Mitchell D.A."/>
        </authorList>
    </citation>
    <scope>NUCLEOTIDE SEQUENCE [LARGE SCALE GENOMIC DNA]</scope>
    <source>
        <strain evidence="9 10">NRRL 8041</strain>
    </source>
</reference>
<dbReference type="Gene3D" id="3.65.10.10">
    <property type="entry name" value="Enolpyruvate transferase domain"/>
    <property type="match status" value="2"/>
</dbReference>
<feature type="binding site" evidence="7">
    <location>
        <position position="21"/>
    </location>
    <ligand>
        <name>3-phosphoshikimate</name>
        <dbReference type="ChEBI" id="CHEBI:145989"/>
    </ligand>
</feature>
<dbReference type="UniPathway" id="UPA00053">
    <property type="reaction ID" value="UER00089"/>
</dbReference>
<gene>
    <name evidence="7 9" type="primary">aroA</name>
    <name evidence="9" type="ORF">C7C45_23760</name>
</gene>
<protein>
    <recommendedName>
        <fullName evidence="7">3-phosphoshikimate 1-carboxyvinyltransferase</fullName>
        <ecNumber evidence="7">2.5.1.19</ecNumber>
    </recommendedName>
    <alternativeName>
        <fullName evidence="7">5-enolpyruvylshikimate-3-phosphate synthase</fullName>
        <shortName evidence="7">EPSP synthase</shortName>
        <shortName evidence="7">EPSPS</shortName>
    </alternativeName>
</protein>
<evidence type="ECO:0000256" key="5">
    <source>
        <dbReference type="ARBA" id="ARBA00023141"/>
    </source>
</evidence>
<dbReference type="AlphaFoldDB" id="A0A318NF00"/>
<dbReference type="GO" id="GO:0009073">
    <property type="term" value="P:aromatic amino acid family biosynthetic process"/>
    <property type="evidence" value="ECO:0007669"/>
    <property type="project" value="UniProtKB-KW"/>
</dbReference>
<feature type="binding site" evidence="7">
    <location>
        <position position="330"/>
    </location>
    <ligand>
        <name>3-phosphoshikimate</name>
        <dbReference type="ChEBI" id="CHEBI:145989"/>
    </ligand>
</feature>
<feature type="binding site" evidence="7">
    <location>
        <position position="16"/>
    </location>
    <ligand>
        <name>phosphoenolpyruvate</name>
        <dbReference type="ChEBI" id="CHEBI:58702"/>
    </ligand>
</feature>
<dbReference type="HAMAP" id="MF_00210">
    <property type="entry name" value="EPSP_synth"/>
    <property type="match status" value="1"/>
</dbReference>
<comment type="catalytic activity">
    <reaction evidence="6">
        <text>3-phosphoshikimate + phosphoenolpyruvate = 5-O-(1-carboxyvinyl)-3-phosphoshikimate + phosphate</text>
        <dbReference type="Rhea" id="RHEA:21256"/>
        <dbReference type="ChEBI" id="CHEBI:43474"/>
        <dbReference type="ChEBI" id="CHEBI:57701"/>
        <dbReference type="ChEBI" id="CHEBI:58702"/>
        <dbReference type="ChEBI" id="CHEBI:145989"/>
        <dbReference type="EC" id="2.5.1.19"/>
    </reaction>
    <physiologicalReaction direction="left-to-right" evidence="6">
        <dbReference type="Rhea" id="RHEA:21257"/>
    </physiologicalReaction>
</comment>
<comment type="caution">
    <text evidence="9">The sequence shown here is derived from an EMBL/GenBank/DDBJ whole genome shotgun (WGS) entry which is preliminary data.</text>
</comment>
<dbReference type="RefSeq" id="WP_110565907.1">
    <property type="nucleotide sequence ID" value="NZ_PYBV01000030.1"/>
</dbReference>
<dbReference type="PROSITE" id="PS00885">
    <property type="entry name" value="EPSP_SYNTHASE_2"/>
    <property type="match status" value="1"/>
</dbReference>
<name>A0A318NF00_9ACTN</name>
<evidence type="ECO:0000313" key="10">
    <source>
        <dbReference type="Proteomes" id="UP000248333"/>
    </source>
</evidence>
<feature type="binding site" evidence="7">
    <location>
        <position position="16"/>
    </location>
    <ligand>
        <name>3-phosphoshikimate</name>
        <dbReference type="ChEBI" id="CHEBI:145989"/>
    </ligand>
</feature>
<evidence type="ECO:0000256" key="6">
    <source>
        <dbReference type="ARBA" id="ARBA00044633"/>
    </source>
</evidence>
<feature type="binding site" evidence="7">
    <location>
        <position position="160"/>
    </location>
    <ligand>
        <name>3-phosphoshikimate</name>
        <dbReference type="ChEBI" id="CHEBI:145989"/>
    </ligand>
</feature>
<dbReference type="EC" id="2.5.1.19" evidence="7"/>
<dbReference type="GO" id="GO:0009423">
    <property type="term" value="P:chorismate biosynthetic process"/>
    <property type="evidence" value="ECO:0007669"/>
    <property type="project" value="UniProtKB-UniRule"/>
</dbReference>
<evidence type="ECO:0000256" key="2">
    <source>
        <dbReference type="ARBA" id="ARBA00009948"/>
    </source>
</evidence>
<comment type="subcellular location">
    <subcellularLocation>
        <location evidence="7">Cytoplasm</location>
    </subcellularLocation>
</comment>
<feature type="binding site" evidence="7">
    <location>
        <position position="334"/>
    </location>
    <ligand>
        <name>phosphoenolpyruvate</name>
        <dbReference type="ChEBI" id="CHEBI:58702"/>
    </ligand>
</feature>
<feature type="binding site" evidence="7">
    <location>
        <position position="400"/>
    </location>
    <ligand>
        <name>phosphoenolpyruvate</name>
        <dbReference type="ChEBI" id="CHEBI:58702"/>
    </ligand>
</feature>
<dbReference type="PANTHER" id="PTHR21090">
    <property type="entry name" value="AROM/DEHYDROQUINATE SYNTHASE"/>
    <property type="match status" value="1"/>
</dbReference>
<dbReference type="InterPro" id="IPR001986">
    <property type="entry name" value="Enolpyruvate_Tfrase_dom"/>
</dbReference>
<feature type="binding site" evidence="7">
    <location>
        <position position="375"/>
    </location>
    <ligand>
        <name>phosphoenolpyruvate</name>
        <dbReference type="ChEBI" id="CHEBI:58702"/>
    </ligand>
</feature>
<dbReference type="GO" id="GO:0003866">
    <property type="term" value="F:3-phosphoshikimate 1-carboxyvinyltransferase activity"/>
    <property type="evidence" value="ECO:0007669"/>
    <property type="project" value="UniProtKB-UniRule"/>
</dbReference>
<feature type="binding site" evidence="7">
    <location>
        <position position="17"/>
    </location>
    <ligand>
        <name>3-phosphoshikimate</name>
        <dbReference type="ChEBI" id="CHEBI:145989"/>
    </ligand>
</feature>
<accession>A0A318NF00</accession>
<dbReference type="InterPro" id="IPR023193">
    <property type="entry name" value="EPSP_synthase_CS"/>
</dbReference>
<comment type="function">
    <text evidence="7">Catalyzes the transfer of the enolpyruvyl moiety of phosphoenolpyruvate (PEP) to the 5-hydroxyl of shikimate-3-phosphate (S3P) to produce enolpyruvyl shikimate-3-phosphate and inorganic phosphate.</text>
</comment>
<feature type="domain" description="Enolpyruvate transferase" evidence="8">
    <location>
        <begin position="11"/>
        <end position="408"/>
    </location>
</feature>
<dbReference type="Pfam" id="PF00275">
    <property type="entry name" value="EPSP_synthase"/>
    <property type="match status" value="1"/>
</dbReference>
<dbReference type="Proteomes" id="UP000248333">
    <property type="component" value="Unassembled WGS sequence"/>
</dbReference>
<feature type="binding site" evidence="7">
    <location>
        <position position="162"/>
    </location>
    <ligand>
        <name>phosphoenolpyruvate</name>
        <dbReference type="ChEBI" id="CHEBI:58702"/>
    </ligand>
</feature>
<dbReference type="PIRSF" id="PIRSF000505">
    <property type="entry name" value="EPSPS"/>
    <property type="match status" value="1"/>
</dbReference>
<feature type="binding site" evidence="7">
    <location>
        <position position="87"/>
    </location>
    <ligand>
        <name>phosphoenolpyruvate</name>
        <dbReference type="ChEBI" id="CHEBI:58702"/>
    </ligand>
</feature>
<keyword evidence="7" id="KW-0963">Cytoplasm</keyword>
<comment type="pathway">
    <text evidence="1 7">Metabolic intermediate biosynthesis; chorismate biosynthesis; chorismate from D-erythrose 4-phosphate and phosphoenolpyruvate: step 6/7.</text>
</comment>
<comment type="caution">
    <text evidence="7">Lacks conserved residue(s) required for the propagation of feature annotation.</text>
</comment>
<comment type="subunit">
    <text evidence="7">Monomer.</text>
</comment>
<evidence type="ECO:0000256" key="7">
    <source>
        <dbReference type="HAMAP-Rule" id="MF_00210"/>
    </source>
</evidence>
<dbReference type="GO" id="GO:0005737">
    <property type="term" value="C:cytoplasm"/>
    <property type="evidence" value="ECO:0007669"/>
    <property type="project" value="UniProtKB-SubCell"/>
</dbReference>
<keyword evidence="3 7" id="KW-0028">Amino-acid biosynthesis</keyword>
<feature type="binding site" evidence="7">
    <location>
        <position position="303"/>
    </location>
    <ligand>
        <name>3-phosphoshikimate</name>
        <dbReference type="ChEBI" id="CHEBI:145989"/>
    </ligand>
</feature>
<comment type="similarity">
    <text evidence="2 7">Belongs to the EPSP synthase family.</text>
</comment>
<dbReference type="InterPro" id="IPR013792">
    <property type="entry name" value="RNA3'P_cycl/enolpyr_Trfase_a/b"/>
</dbReference>
<keyword evidence="5 7" id="KW-0057">Aromatic amino acid biosynthesis</keyword>
<evidence type="ECO:0000256" key="1">
    <source>
        <dbReference type="ARBA" id="ARBA00004811"/>
    </source>
</evidence>